<dbReference type="Gene3D" id="3.40.50.11110">
    <property type="entry name" value="Sialyltransferase, C-terminal GT-B Rossman nucleotide-binding domain"/>
    <property type="match status" value="1"/>
</dbReference>
<organism evidence="1 2">
    <name type="scientific">Candidatus Anaerostipes avistercoris</name>
    <dbReference type="NCBI Taxonomy" id="2838462"/>
    <lineage>
        <taxon>Bacteria</taxon>
        <taxon>Bacillati</taxon>
        <taxon>Bacillota</taxon>
        <taxon>Clostridia</taxon>
        <taxon>Lachnospirales</taxon>
        <taxon>Lachnospiraceae</taxon>
        <taxon>Anaerostipes</taxon>
    </lineage>
</organism>
<sequence length="563" mass="64834">MILYIGASIYHILCFSLHKLIFHPEEKAVLVICDNIFSKSGMEELKADIDEADIFSRTIILHYIEGAYNNPYVLTETSDAEQIDKYIAWNEQWIEQWMAKNKLDLSQMTECNTAIDHRHFGLYLLSKKIPYQYFEDGNGLLSREQVQMEFHKKSQYASYAVTKRLHALGNSSYVTKRYANASAQVPGFYDEKMEDFNVISLFAGLKSKDKDRLLKMFHAEKITLPDAKGAPVLYLTRYVRYLQKPTIQNHHYLSAMILDLFAGDHLVVIKPHPRDFSGRYRDLFPDAVVLDKHFPSELLPFLYDGRFHKIITIGSTAIDALEEDTREIIKLEEGFEHKIDSVFEYAAAVQAVKELYPELKEEEIAAAGCLGELLDPLCRDVLGFAIPQAEEGRHYKVVLADEITGPVPEADVVLYLNTAQDFRFADRKPDIFKKMALIGVSVRSISGDSLEKAKDTAVLADAVKEEDREALERFRFQKEFSRAGLVMDVGYETREEKEYGKIMAEILWISRKKETEQNGRLCLPPRRRNVSREDVEALRQLCSVIKKEEETDENHRIRTNETE</sequence>
<name>A0A9D2PHV1_9FIRM</name>
<reference evidence="1" key="2">
    <citation type="submission" date="2021-04" db="EMBL/GenBank/DDBJ databases">
        <authorList>
            <person name="Gilroy R."/>
        </authorList>
    </citation>
    <scope>NUCLEOTIDE SEQUENCE</scope>
    <source>
        <strain evidence="1">ChiSjej3B21-8574</strain>
    </source>
</reference>
<reference evidence="1" key="1">
    <citation type="journal article" date="2021" name="PeerJ">
        <title>Extensive microbial diversity within the chicken gut microbiome revealed by metagenomics and culture.</title>
        <authorList>
            <person name="Gilroy R."/>
            <person name="Ravi A."/>
            <person name="Getino M."/>
            <person name="Pursley I."/>
            <person name="Horton D.L."/>
            <person name="Alikhan N.F."/>
            <person name="Baker D."/>
            <person name="Gharbi K."/>
            <person name="Hall N."/>
            <person name="Watson M."/>
            <person name="Adriaenssens E.M."/>
            <person name="Foster-Nyarko E."/>
            <person name="Jarju S."/>
            <person name="Secka A."/>
            <person name="Antonio M."/>
            <person name="Oren A."/>
            <person name="Chaudhuri R.R."/>
            <person name="La Ragione R."/>
            <person name="Hildebrand F."/>
            <person name="Pallen M.J."/>
        </authorList>
    </citation>
    <scope>NUCLEOTIDE SEQUENCE</scope>
    <source>
        <strain evidence="1">ChiSjej3B21-8574</strain>
    </source>
</reference>
<dbReference type="Proteomes" id="UP000823904">
    <property type="component" value="Unassembled WGS sequence"/>
</dbReference>
<protein>
    <submittedName>
        <fullName evidence="1">Glycosyltransferase family 52 protein</fullName>
    </submittedName>
</protein>
<gene>
    <name evidence="1" type="ORF">H9754_10495</name>
</gene>
<dbReference type="EMBL" id="DWWD01000042">
    <property type="protein sequence ID" value="HJC50972.1"/>
    <property type="molecule type" value="Genomic_DNA"/>
</dbReference>
<comment type="caution">
    <text evidence="1">The sequence shown here is derived from an EMBL/GenBank/DDBJ whole genome shotgun (WGS) entry which is preliminary data.</text>
</comment>
<dbReference type="InterPro" id="IPR012477">
    <property type="entry name" value="Glyco_transf_52"/>
</dbReference>
<evidence type="ECO:0000313" key="2">
    <source>
        <dbReference type="Proteomes" id="UP000823904"/>
    </source>
</evidence>
<accession>A0A9D2PHV1</accession>
<dbReference type="AlphaFoldDB" id="A0A9D2PHV1"/>
<evidence type="ECO:0000313" key="1">
    <source>
        <dbReference type="EMBL" id="HJC50972.1"/>
    </source>
</evidence>
<proteinExistence type="predicted"/>
<dbReference type="Pfam" id="PF07922">
    <property type="entry name" value="Glyco_transf_52"/>
    <property type="match status" value="1"/>
</dbReference>